<dbReference type="Gene3D" id="3.30.1330.60">
    <property type="entry name" value="OmpA-like domain"/>
    <property type="match status" value="1"/>
</dbReference>
<dbReference type="InterPro" id="IPR006664">
    <property type="entry name" value="OMP_bac"/>
</dbReference>
<dbReference type="Gene3D" id="2.120.10.30">
    <property type="entry name" value="TolB, C-terminal domain"/>
    <property type="match status" value="1"/>
</dbReference>
<dbReference type="Pfam" id="PF13620">
    <property type="entry name" value="CarboxypepD_reg"/>
    <property type="match status" value="1"/>
</dbReference>
<name>A0A850NE20_9FLAO</name>
<organism evidence="7 8">
    <name type="scientific">Flagellimonas chongwuensis</name>
    <dbReference type="NCBI Taxonomy" id="2697365"/>
    <lineage>
        <taxon>Bacteria</taxon>
        <taxon>Pseudomonadati</taxon>
        <taxon>Bacteroidota</taxon>
        <taxon>Flavobacteriia</taxon>
        <taxon>Flavobacteriales</taxon>
        <taxon>Flavobacteriaceae</taxon>
        <taxon>Flagellimonas</taxon>
    </lineage>
</organism>
<dbReference type="PROSITE" id="PS50005">
    <property type="entry name" value="TPR"/>
    <property type="match status" value="1"/>
</dbReference>
<evidence type="ECO:0000256" key="4">
    <source>
        <dbReference type="PROSITE-ProRule" id="PRU00339"/>
    </source>
</evidence>
<keyword evidence="3" id="KW-0998">Cell outer membrane</keyword>
<dbReference type="PANTHER" id="PTHR30329">
    <property type="entry name" value="STATOR ELEMENT OF FLAGELLAR MOTOR COMPLEX"/>
    <property type="match status" value="1"/>
</dbReference>
<dbReference type="InterPro" id="IPR011659">
    <property type="entry name" value="WD40"/>
</dbReference>
<dbReference type="InterPro" id="IPR006665">
    <property type="entry name" value="OmpA-like"/>
</dbReference>
<feature type="repeat" description="TPR" evidence="4">
    <location>
        <begin position="56"/>
        <end position="89"/>
    </location>
</feature>
<dbReference type="InterPro" id="IPR011990">
    <property type="entry name" value="TPR-like_helical_dom_sf"/>
</dbReference>
<feature type="domain" description="OmpA-like" evidence="6">
    <location>
        <begin position="525"/>
        <end position="645"/>
    </location>
</feature>
<dbReference type="InterPro" id="IPR011042">
    <property type="entry name" value="6-blade_b-propeller_TolB-like"/>
</dbReference>
<evidence type="ECO:0000256" key="3">
    <source>
        <dbReference type="ARBA" id="ARBA00023237"/>
    </source>
</evidence>
<protein>
    <submittedName>
        <fullName evidence="7">OmpA family protein</fullName>
    </submittedName>
</protein>
<keyword evidence="4" id="KW-0802">TPR repeat</keyword>
<dbReference type="InterPro" id="IPR036737">
    <property type="entry name" value="OmpA-like_sf"/>
</dbReference>
<dbReference type="PROSITE" id="PS51123">
    <property type="entry name" value="OMPA_2"/>
    <property type="match status" value="1"/>
</dbReference>
<evidence type="ECO:0000256" key="1">
    <source>
        <dbReference type="ARBA" id="ARBA00004442"/>
    </source>
</evidence>
<sequence>MYLKTIVKIVVAIVMVCPMNAQKKNIKKADEVFEAYSYIDAREIYLNVVKEGFESPQVFQKLGDTYYFNSEYTDALTWYEKLMEKYPNNVPPIYYYRTAQSLKSTGKYQESKKMMGRFASLSADTELAKNFMNDYPALDSLVDFKSKEFEVYNVTELLTNSDFGPSFYGEDKLVYATASGNTMGNKTHDWSGLPYLDLYEAQLDEEWRLTKPKPLEGEINTPYHEASATFTKDGQTVYFTRNNYKNGRKRKNRDKLVNLKVYKAIKMDDGTWGNVEELPFNDNSSSIAHPTLSYDEKRLYFSSNMEGTIGESDIWYVDILDDGSYGPPTNLGTKINTEAREAFPYVTESNNLYFSSDGHLGLGGLDIFVISLNNEGAYKEVTNLKQPINSNKDDFGFIIKEDKKIGFMSSNRDGDDGSVSDDIYRIWEICGEIVIQGIISNGKTGEALKNATVQLLNKNGRVVSETKTDEQGSYRFGDFLNCTEKYTVQASYRDYEKNEKSVTTPRGSDVVQTDLELTPPECPEDDLGCRLTLQPIYFDYGRHNIRPDAEVELAKILQALKEYPQLKIHIESHTDSRSSSSFNLRLSERRAQATMQWFIRKGIAKDRLTAKGYGESMLLNHCSNGVQCSEDEHALNRRSMFIIKN</sequence>
<dbReference type="EMBL" id="WYET01000004">
    <property type="protein sequence ID" value="NVN18109.1"/>
    <property type="molecule type" value="Genomic_DNA"/>
</dbReference>
<dbReference type="InterPro" id="IPR019734">
    <property type="entry name" value="TPR_rpt"/>
</dbReference>
<dbReference type="SUPFAM" id="SSF49478">
    <property type="entry name" value="Cna protein B-type domain"/>
    <property type="match status" value="1"/>
</dbReference>
<dbReference type="AlphaFoldDB" id="A0A850NE20"/>
<dbReference type="PRINTS" id="PR01021">
    <property type="entry name" value="OMPADOMAIN"/>
</dbReference>
<dbReference type="Proteomes" id="UP000558089">
    <property type="component" value="Unassembled WGS sequence"/>
</dbReference>
<dbReference type="Pfam" id="PF07676">
    <property type="entry name" value="PD40"/>
    <property type="match status" value="2"/>
</dbReference>
<evidence type="ECO:0000256" key="2">
    <source>
        <dbReference type="ARBA" id="ARBA00023136"/>
    </source>
</evidence>
<dbReference type="Pfam" id="PF00691">
    <property type="entry name" value="OmpA"/>
    <property type="match status" value="1"/>
</dbReference>
<evidence type="ECO:0000313" key="7">
    <source>
        <dbReference type="EMBL" id="NVN18109.1"/>
    </source>
</evidence>
<proteinExistence type="predicted"/>
<dbReference type="SUPFAM" id="SSF103088">
    <property type="entry name" value="OmpA-like"/>
    <property type="match status" value="1"/>
</dbReference>
<accession>A0A850NE20</accession>
<comment type="subcellular location">
    <subcellularLocation>
        <location evidence="1">Cell outer membrane</location>
    </subcellularLocation>
</comment>
<comment type="caution">
    <text evidence="7">The sequence shown here is derived from an EMBL/GenBank/DDBJ whole genome shotgun (WGS) entry which is preliminary data.</text>
</comment>
<dbReference type="SUPFAM" id="SSF48452">
    <property type="entry name" value="TPR-like"/>
    <property type="match status" value="1"/>
</dbReference>
<dbReference type="GO" id="GO:0009279">
    <property type="term" value="C:cell outer membrane"/>
    <property type="evidence" value="ECO:0007669"/>
    <property type="project" value="UniProtKB-SubCell"/>
</dbReference>
<dbReference type="SUPFAM" id="SSF82171">
    <property type="entry name" value="DPP6 N-terminal domain-like"/>
    <property type="match status" value="1"/>
</dbReference>
<evidence type="ECO:0000313" key="8">
    <source>
        <dbReference type="Proteomes" id="UP000558089"/>
    </source>
</evidence>
<dbReference type="Gene3D" id="2.60.40.1120">
    <property type="entry name" value="Carboxypeptidase-like, regulatory domain"/>
    <property type="match status" value="1"/>
</dbReference>
<gene>
    <name evidence="7" type="ORF">GUA46_07135</name>
</gene>
<keyword evidence="2 5" id="KW-0472">Membrane</keyword>
<dbReference type="CDD" id="cd07185">
    <property type="entry name" value="OmpA_C-like"/>
    <property type="match status" value="1"/>
</dbReference>
<dbReference type="InterPro" id="IPR050330">
    <property type="entry name" value="Bact_OuterMem_StrucFunc"/>
</dbReference>
<dbReference type="Gene3D" id="1.25.40.10">
    <property type="entry name" value="Tetratricopeptide repeat domain"/>
    <property type="match status" value="1"/>
</dbReference>
<evidence type="ECO:0000256" key="5">
    <source>
        <dbReference type="PROSITE-ProRule" id="PRU00473"/>
    </source>
</evidence>
<evidence type="ECO:0000259" key="6">
    <source>
        <dbReference type="PROSITE" id="PS51123"/>
    </source>
</evidence>
<dbReference type="PANTHER" id="PTHR30329:SF21">
    <property type="entry name" value="LIPOPROTEIN YIAD-RELATED"/>
    <property type="match status" value="1"/>
</dbReference>
<reference evidence="7 8" key="1">
    <citation type="submission" date="2020-01" db="EMBL/GenBank/DDBJ databases">
        <title>Draft Genome Analysis of Muricauda sp. HICW Isolated from coastal seawater of PR China.</title>
        <authorList>
            <person name="Chen M.-X."/>
        </authorList>
    </citation>
    <scope>NUCLEOTIDE SEQUENCE [LARGE SCALE GENOMIC DNA]</scope>
    <source>
        <strain evidence="7 8">HICW</strain>
    </source>
</reference>
<dbReference type="RefSeq" id="WP_176619912.1">
    <property type="nucleotide sequence ID" value="NZ_WYET01000004.1"/>
</dbReference>
<keyword evidence="8" id="KW-1185">Reference proteome</keyword>